<evidence type="ECO:0000256" key="1">
    <source>
        <dbReference type="ARBA" id="ARBA00006477"/>
    </source>
</evidence>
<dbReference type="Gene3D" id="3.40.50.720">
    <property type="entry name" value="NAD(P)-binding Rossmann-like Domain"/>
    <property type="match status" value="1"/>
</dbReference>
<dbReference type="InterPro" id="IPR001381">
    <property type="entry name" value="DHquinase_I"/>
</dbReference>
<reference evidence="5" key="1">
    <citation type="submission" date="2020-06" db="EMBL/GenBank/DDBJ databases">
        <title>A chromosome-scale genome assembly of Talaromyces rugulosus W13939.</title>
        <authorList>
            <person name="Wang B."/>
            <person name="Guo L."/>
            <person name="Ye K."/>
            <person name="Wang L."/>
        </authorList>
    </citation>
    <scope>NUCLEOTIDE SEQUENCE [LARGE SCALE GENOMIC DNA]</scope>
    <source>
        <strain evidence="5">W13939</strain>
    </source>
</reference>
<dbReference type="SUPFAM" id="SSF51735">
    <property type="entry name" value="NAD(P)-binding Rossmann-fold domains"/>
    <property type="match status" value="1"/>
</dbReference>
<dbReference type="SUPFAM" id="SSF51569">
    <property type="entry name" value="Aldolase"/>
    <property type="match status" value="1"/>
</dbReference>
<dbReference type="CDD" id="cd00502">
    <property type="entry name" value="DHQase_I"/>
    <property type="match status" value="1"/>
</dbReference>
<dbReference type="InterPro" id="IPR036291">
    <property type="entry name" value="NAD(P)-bd_dom_sf"/>
</dbReference>
<dbReference type="CDD" id="cd01065">
    <property type="entry name" value="NAD_bind_Shikimate_DH"/>
    <property type="match status" value="1"/>
</dbReference>
<dbReference type="AlphaFoldDB" id="A0A7H8RFE8"/>
<protein>
    <recommendedName>
        <fullName evidence="3">Quinate/shikimate 5-dehydrogenase/glutamyl-tRNA reductase domain-containing protein</fullName>
    </recommendedName>
</protein>
<evidence type="ECO:0000313" key="5">
    <source>
        <dbReference type="Proteomes" id="UP000509510"/>
    </source>
</evidence>
<dbReference type="InterPro" id="IPR006151">
    <property type="entry name" value="Shikm_DH/Glu-tRNA_Rdtase"/>
</dbReference>
<dbReference type="GO" id="GO:0009423">
    <property type="term" value="P:chorismate biosynthetic process"/>
    <property type="evidence" value="ECO:0007669"/>
    <property type="project" value="TreeGrafter"/>
</dbReference>
<comment type="similarity">
    <text evidence="2">In the N-terminal section; belongs to the shikimate kinase family.</text>
</comment>
<dbReference type="Pfam" id="PF01202">
    <property type="entry name" value="SKI"/>
    <property type="match status" value="1"/>
</dbReference>
<dbReference type="InterPro" id="IPR013785">
    <property type="entry name" value="Aldolase_TIM"/>
</dbReference>
<sequence>MALKSRDRFASGSSIVLIGPHGAGKSSLATIASSSLGLKPVDIEEIFRRRYGVSLAVYVRQNENSECTSTDLAIIRRVFEQNAENAVIVWPSGCVGKLAYAVLEEYAQKHSIVFVARSARGIQQYLKVPDLARIRQVVELENRIYRASSHYEFFNLDENDLSSSSAINYDSSMARSPRPLRLKRMEESFVRFLKNILQPSPQLARKTDGLAILSSRSPRTYLLNLPLSQISSPDFDIRSLDCGADACQLEVDLAEVHGLPILDITNRIGVAYAILTRFFDGPVIYHLHSPSSFSQYEHLYVDLLRHGPRIGVDYMTLDLKLGPNKISSLLPCRHSPRIIGTYHDYEPGSDGWSAKNRWEILEQATTIPGLDGIRLTQVANSIEDNSAVIAFKVVAGRSGPHQPLIAYNTGPLGRWSRCENEILTPVATPDSKYSDSELSIQSIQNALYSSFIYERRNFYLLGRDMSTCRVPHLHRAAYRFFGLPHNAHSQSIDSLRDLPNDELLGGASILNPGYKMCTLPFISSFSEHAKNIGAVNTIIPIRGQSFKGVTTPPPDFWRQRNTPNKVVGLYGENTDWLSISECIRRNLSPANAITRNTAALVIGAGGMAHAALYALLQMGIRNVVIYNRTLSNAHTLANRFHKLEMSQDTSGDNLQLNIRILDSLQTDWDNDLAQPTVVVSCVPATGLGCTNTSFILPLQWMKSSTGGVVLELSYRPVVTPLLNQIREHAMRGWVAVDGLENIAARTAIDFELFTGRRAPRNLARAEALRAYPDHNIQLPDVTRDAVMDEAVTPGK</sequence>
<gene>
    <name evidence="4" type="ORF">TRUGW13939_10432</name>
</gene>
<dbReference type="GeneID" id="55997912"/>
<accession>A0A7H8RFE8</accession>
<dbReference type="InterPro" id="IPR027417">
    <property type="entry name" value="P-loop_NTPase"/>
</dbReference>
<dbReference type="Proteomes" id="UP000509510">
    <property type="component" value="Chromosome VI"/>
</dbReference>
<dbReference type="OrthoDB" id="4415835at2759"/>
<dbReference type="GO" id="GO:0003855">
    <property type="term" value="F:3-dehydroquinate dehydratase activity"/>
    <property type="evidence" value="ECO:0007669"/>
    <property type="project" value="InterPro"/>
</dbReference>
<dbReference type="PANTHER" id="PTHR21090">
    <property type="entry name" value="AROM/DEHYDROQUINATE SYNTHASE"/>
    <property type="match status" value="1"/>
</dbReference>
<dbReference type="Gene3D" id="3.20.20.70">
    <property type="entry name" value="Aldolase class I"/>
    <property type="match status" value="1"/>
</dbReference>
<comment type="similarity">
    <text evidence="1">In the 2nd section; belongs to the type-I 3-dehydroquinase family.</text>
</comment>
<dbReference type="RefSeq" id="XP_035349437.1">
    <property type="nucleotide sequence ID" value="XM_035493544.1"/>
</dbReference>
<dbReference type="EMBL" id="CP055903">
    <property type="protein sequence ID" value="QKX63263.1"/>
    <property type="molecule type" value="Genomic_DNA"/>
</dbReference>
<evidence type="ECO:0000313" key="4">
    <source>
        <dbReference type="EMBL" id="QKX63263.1"/>
    </source>
</evidence>
<evidence type="ECO:0000256" key="2">
    <source>
        <dbReference type="ARBA" id="ARBA00009349"/>
    </source>
</evidence>
<dbReference type="Pfam" id="PF01488">
    <property type="entry name" value="Shikimate_DH"/>
    <property type="match status" value="1"/>
</dbReference>
<dbReference type="Gene3D" id="3.40.50.300">
    <property type="entry name" value="P-loop containing nucleotide triphosphate hydrolases"/>
    <property type="match status" value="1"/>
</dbReference>
<dbReference type="InterPro" id="IPR046346">
    <property type="entry name" value="Aminoacid_DH-like_N_sf"/>
</dbReference>
<proteinExistence type="inferred from homology"/>
<feature type="domain" description="Quinate/shikimate 5-dehydrogenase/glutamyl-tRNA reductase" evidence="3">
    <location>
        <begin position="596"/>
        <end position="646"/>
    </location>
</feature>
<dbReference type="Gene3D" id="3.40.50.10860">
    <property type="entry name" value="Leucine Dehydrogenase, chain A, domain 1"/>
    <property type="match status" value="1"/>
</dbReference>
<organism evidence="4 5">
    <name type="scientific">Talaromyces rugulosus</name>
    <name type="common">Penicillium rugulosum</name>
    <dbReference type="NCBI Taxonomy" id="121627"/>
    <lineage>
        <taxon>Eukaryota</taxon>
        <taxon>Fungi</taxon>
        <taxon>Dikarya</taxon>
        <taxon>Ascomycota</taxon>
        <taxon>Pezizomycotina</taxon>
        <taxon>Eurotiomycetes</taxon>
        <taxon>Eurotiomycetidae</taxon>
        <taxon>Eurotiales</taxon>
        <taxon>Trichocomaceae</taxon>
        <taxon>Talaromyces</taxon>
        <taxon>Talaromyces sect. Islandici</taxon>
    </lineage>
</organism>
<dbReference type="Pfam" id="PF01487">
    <property type="entry name" value="DHquinase_I"/>
    <property type="match status" value="1"/>
</dbReference>
<dbReference type="PANTHER" id="PTHR21090:SF27">
    <property type="entry name" value="QUINATE REPRESSOR PROTEIN"/>
    <property type="match status" value="1"/>
</dbReference>
<dbReference type="GO" id="GO:0003866">
    <property type="term" value="F:3-phosphoshikimate 1-carboxyvinyltransferase activity"/>
    <property type="evidence" value="ECO:0007669"/>
    <property type="project" value="TreeGrafter"/>
</dbReference>
<dbReference type="InterPro" id="IPR031322">
    <property type="entry name" value="Shikimate/glucono_kinase"/>
</dbReference>
<keyword evidence="5" id="KW-1185">Reference proteome</keyword>
<dbReference type="SUPFAM" id="SSF52540">
    <property type="entry name" value="P-loop containing nucleoside triphosphate hydrolases"/>
    <property type="match status" value="1"/>
</dbReference>
<dbReference type="SUPFAM" id="SSF53223">
    <property type="entry name" value="Aminoacid dehydrogenase-like, N-terminal domain"/>
    <property type="match status" value="1"/>
</dbReference>
<name>A0A7H8RFE8_TALRU</name>
<dbReference type="KEGG" id="trg:TRUGW13939_10432"/>
<evidence type="ECO:0000259" key="3">
    <source>
        <dbReference type="Pfam" id="PF01488"/>
    </source>
</evidence>